<evidence type="ECO:0000313" key="2">
    <source>
        <dbReference type="EMBL" id="WXL25948.1"/>
    </source>
</evidence>
<dbReference type="Gene3D" id="3.30.70.1290">
    <property type="entry name" value="Transposase IS200-like"/>
    <property type="match status" value="1"/>
</dbReference>
<gene>
    <name evidence="2" type="ORF">WG219_00195</name>
</gene>
<evidence type="ECO:0000313" key="3">
    <source>
        <dbReference type="Proteomes" id="UP001476583"/>
    </source>
</evidence>
<dbReference type="SMART" id="SM01321">
    <property type="entry name" value="Y1_Tnp"/>
    <property type="match status" value="1"/>
</dbReference>
<dbReference type="InterPro" id="IPR036515">
    <property type="entry name" value="Transposase_17_sf"/>
</dbReference>
<dbReference type="Proteomes" id="UP001476583">
    <property type="component" value="Chromosome"/>
</dbReference>
<sequence length="154" mass="17719">MSAANYFHSHSLRRGRHSEFGRIYLLTVAVDKRLPILANFAVGRLLVDELRSATDQGVVDSLAWVIMPDHWHWLVSLREPALAVLMQRVKGRSARFINQALGRQGRLWQTGYHERALRREEDVQSVARYLVANPLRAGLVQHVGEYPLWDAVWL</sequence>
<accession>A0ABZ2RG15</accession>
<proteinExistence type="predicted"/>
<dbReference type="Pfam" id="PF01797">
    <property type="entry name" value="Y1_Tnp"/>
    <property type="match status" value="1"/>
</dbReference>
<name>A0ABZ2RG15_ECTME</name>
<organism evidence="2 3">
    <name type="scientific">Ectopseudomonas mendocina</name>
    <name type="common">Pseudomonas mendocina</name>
    <dbReference type="NCBI Taxonomy" id="300"/>
    <lineage>
        <taxon>Bacteria</taxon>
        <taxon>Pseudomonadati</taxon>
        <taxon>Pseudomonadota</taxon>
        <taxon>Gammaproteobacteria</taxon>
        <taxon>Pseudomonadales</taxon>
        <taxon>Pseudomonadaceae</taxon>
        <taxon>Ectopseudomonas</taxon>
    </lineage>
</organism>
<evidence type="ECO:0000259" key="1">
    <source>
        <dbReference type="SMART" id="SM01321"/>
    </source>
</evidence>
<dbReference type="PANTHER" id="PTHR36966:SF1">
    <property type="entry name" value="REP-ASSOCIATED TYROSINE TRANSPOSASE"/>
    <property type="match status" value="1"/>
</dbReference>
<reference evidence="2 3" key="1">
    <citation type="submission" date="2024-03" db="EMBL/GenBank/DDBJ databases">
        <title>Complete genome of BD2.</title>
        <authorList>
            <person name="Cao G."/>
        </authorList>
    </citation>
    <scope>NUCLEOTIDE SEQUENCE [LARGE SCALE GENOMIC DNA]</scope>
    <source>
        <strain evidence="2 3">BD2</strain>
    </source>
</reference>
<dbReference type="PANTHER" id="PTHR36966">
    <property type="entry name" value="REP-ASSOCIATED TYROSINE TRANSPOSASE"/>
    <property type="match status" value="1"/>
</dbReference>
<dbReference type="NCBIfam" id="NF047646">
    <property type="entry name" value="REP_Tyr_transpos"/>
    <property type="match status" value="1"/>
</dbReference>
<feature type="domain" description="Transposase IS200-like" evidence="1">
    <location>
        <begin position="19"/>
        <end position="133"/>
    </location>
</feature>
<dbReference type="InterPro" id="IPR052715">
    <property type="entry name" value="RAYT_transposase"/>
</dbReference>
<dbReference type="InterPro" id="IPR002686">
    <property type="entry name" value="Transposase_17"/>
</dbReference>
<dbReference type="EMBL" id="CP148074">
    <property type="protein sequence ID" value="WXL25948.1"/>
    <property type="molecule type" value="Genomic_DNA"/>
</dbReference>
<dbReference type="SUPFAM" id="SSF143422">
    <property type="entry name" value="Transposase IS200-like"/>
    <property type="match status" value="1"/>
</dbReference>
<protein>
    <submittedName>
        <fullName evidence="2">Transposase</fullName>
    </submittedName>
</protein>
<keyword evidence="3" id="KW-1185">Reference proteome</keyword>